<name>A0A940N0M7_9PROT</name>
<reference evidence="2" key="1">
    <citation type="submission" date="2021-03" db="EMBL/GenBank/DDBJ databases">
        <authorList>
            <person name="So Y."/>
        </authorList>
    </citation>
    <scope>NUCLEOTIDE SEQUENCE</scope>
    <source>
        <strain evidence="2">SG15</strain>
    </source>
</reference>
<feature type="transmembrane region" description="Helical" evidence="1">
    <location>
        <begin position="6"/>
        <end position="29"/>
    </location>
</feature>
<protein>
    <submittedName>
        <fullName evidence="2">Uncharacterized protein</fullName>
    </submittedName>
</protein>
<evidence type="ECO:0000256" key="1">
    <source>
        <dbReference type="SAM" id="Phobius"/>
    </source>
</evidence>
<proteinExistence type="predicted"/>
<dbReference type="EMBL" id="JAGIZA010000003">
    <property type="protein sequence ID" value="MBP0492142.1"/>
    <property type="molecule type" value="Genomic_DNA"/>
</dbReference>
<keyword evidence="3" id="KW-1185">Reference proteome</keyword>
<comment type="caution">
    <text evidence="2">The sequence shown here is derived from an EMBL/GenBank/DDBJ whole genome shotgun (WGS) entry which is preliminary data.</text>
</comment>
<accession>A0A940N0M7</accession>
<dbReference type="RefSeq" id="WP_209371411.1">
    <property type="nucleotide sequence ID" value="NZ_JAGIZA010000003.1"/>
</dbReference>
<keyword evidence="1" id="KW-0472">Membrane</keyword>
<sequence>MTSLPLWLAIFLPVATLFLGGFMAAWTVYTYLRKQNADRDAQFQTKIDGLNKDIAQLKENFDLKLSSAVDKESKSRHDAQNATAATLATLQRGLNDALKEMASRTEVKEVEGRLTLAMGKIETKLDHVANMVPEMNATLKQLVAQMDRMARRQEGGRVTAE</sequence>
<keyword evidence="1" id="KW-1133">Transmembrane helix</keyword>
<dbReference type="Proteomes" id="UP000677537">
    <property type="component" value="Unassembled WGS sequence"/>
</dbReference>
<gene>
    <name evidence="2" type="ORF">J5Y10_05050</name>
</gene>
<dbReference type="AlphaFoldDB" id="A0A940N0M7"/>
<keyword evidence="1" id="KW-0812">Transmembrane</keyword>
<evidence type="ECO:0000313" key="3">
    <source>
        <dbReference type="Proteomes" id="UP000677537"/>
    </source>
</evidence>
<organism evidence="2 3">
    <name type="scientific">Roseomonas indoligenes</name>
    <dbReference type="NCBI Taxonomy" id="2820811"/>
    <lineage>
        <taxon>Bacteria</taxon>
        <taxon>Pseudomonadati</taxon>
        <taxon>Pseudomonadota</taxon>
        <taxon>Alphaproteobacteria</taxon>
        <taxon>Acetobacterales</taxon>
        <taxon>Roseomonadaceae</taxon>
        <taxon>Roseomonas</taxon>
    </lineage>
</organism>
<evidence type="ECO:0000313" key="2">
    <source>
        <dbReference type="EMBL" id="MBP0492142.1"/>
    </source>
</evidence>